<evidence type="ECO:0000256" key="3">
    <source>
        <dbReference type="ARBA" id="ARBA00022643"/>
    </source>
</evidence>
<sequence length="193" mass="22449">MTPRPIEQFHHWWNEVKSTHALEHPGAMCVSTTDENGFPNARFVDLKSVDEEGFVFCTFLDSQKGNELQHNPKVALTFWWERPGYQVRVKGISSPVAKEKAEVYWQSRSRSAQLTTISCQQSQPLSSKQEMLEKFQNMKKAVGDNPIHKPENWGAFIVRPVTIEFLTFRESRLHLRECYTETPKGWEKKLLQP</sequence>
<protein>
    <recommendedName>
        <fullName evidence="5">Pyridoxamine 5'-phosphate oxidase</fullName>
        <ecNumber evidence="5">1.4.3.5</ecNumber>
    </recommendedName>
</protein>
<dbReference type="NCBIfam" id="TIGR00558">
    <property type="entry name" value="pdxH"/>
    <property type="match status" value="1"/>
</dbReference>
<name>A0A0P9WT17_PSESX</name>
<dbReference type="InterPro" id="IPR011576">
    <property type="entry name" value="Pyridox_Oxase_N"/>
</dbReference>
<dbReference type="Gene3D" id="2.30.110.10">
    <property type="entry name" value="Electron Transport, Fmn-binding Protein, Chain A"/>
    <property type="match status" value="1"/>
</dbReference>
<keyword evidence="4 9" id="KW-0560">Oxidoreductase</keyword>
<feature type="domain" description="Pyridoxamine 5'-phosphate oxidase N-terminal" evidence="7">
    <location>
        <begin position="21"/>
        <end position="130"/>
    </location>
</feature>
<evidence type="ECO:0000259" key="8">
    <source>
        <dbReference type="Pfam" id="PF10590"/>
    </source>
</evidence>
<dbReference type="EMBL" id="JAFFRZ010000001">
    <property type="protein sequence ID" value="MDH4623295.1"/>
    <property type="molecule type" value="Genomic_DNA"/>
</dbReference>
<keyword evidence="3 6" id="KW-0288">FMN</keyword>
<comment type="caution">
    <text evidence="9">The sequence shown here is derived from an EMBL/GenBank/DDBJ whole genome shotgun (WGS) entry which is preliminary data.</text>
</comment>
<dbReference type="GO" id="GO:0010181">
    <property type="term" value="F:FMN binding"/>
    <property type="evidence" value="ECO:0007669"/>
    <property type="project" value="UniProtKB-UniRule"/>
</dbReference>
<feature type="domain" description="Pyridoxine 5'-phosphate oxidase dimerisation C-terminal" evidence="8">
    <location>
        <begin position="153"/>
        <end position="193"/>
    </location>
</feature>
<evidence type="ECO:0000313" key="9">
    <source>
        <dbReference type="EMBL" id="MDH4623295.1"/>
    </source>
</evidence>
<dbReference type="SUPFAM" id="SSF50475">
    <property type="entry name" value="FMN-binding split barrel"/>
    <property type="match status" value="1"/>
</dbReference>
<evidence type="ECO:0000259" key="7">
    <source>
        <dbReference type="Pfam" id="PF01243"/>
    </source>
</evidence>
<evidence type="ECO:0000256" key="2">
    <source>
        <dbReference type="ARBA" id="ARBA00022630"/>
    </source>
</evidence>
<dbReference type="InterPro" id="IPR000659">
    <property type="entry name" value="Pyridox_Oxase"/>
</dbReference>
<reference evidence="9" key="1">
    <citation type="submission" date="2021-02" db="EMBL/GenBank/DDBJ databases">
        <title>Genome analysis of blister spot of apple pathogen from New York area.</title>
        <authorList>
            <person name="Kandel P."/>
            <person name="Hockett K.L."/>
            <person name="Santander R."/>
            <person name="Acimovic S."/>
        </authorList>
    </citation>
    <scope>NUCLEOTIDE SEQUENCE</scope>
    <source>
        <strain evidence="9">PSP1</strain>
    </source>
</reference>
<dbReference type="Pfam" id="PF01243">
    <property type="entry name" value="PNPOx_N"/>
    <property type="match status" value="1"/>
</dbReference>
<gene>
    <name evidence="9" type="primary">pdxH</name>
    <name evidence="9" type="ORF">JW322_16385</name>
</gene>
<dbReference type="GO" id="GO:0008615">
    <property type="term" value="P:pyridoxine biosynthetic process"/>
    <property type="evidence" value="ECO:0007669"/>
    <property type="project" value="UniProtKB-UniRule"/>
</dbReference>
<dbReference type="NCBIfam" id="NF004231">
    <property type="entry name" value="PRK05679.1"/>
    <property type="match status" value="1"/>
</dbReference>
<feature type="binding site" evidence="6">
    <location>
        <position position="64"/>
    </location>
    <ligand>
        <name>FMN</name>
        <dbReference type="ChEBI" id="CHEBI:58210"/>
    </ligand>
</feature>
<feature type="binding site" evidence="6">
    <location>
        <position position="176"/>
    </location>
    <ligand>
        <name>FMN</name>
        <dbReference type="ChEBI" id="CHEBI:58210"/>
    </ligand>
</feature>
<accession>A0A0P9WT17</accession>
<dbReference type="PANTHER" id="PTHR10851">
    <property type="entry name" value="PYRIDOXINE-5-PHOSPHATE OXIDASE"/>
    <property type="match status" value="1"/>
</dbReference>
<evidence type="ECO:0000256" key="6">
    <source>
        <dbReference type="PIRSR" id="PIRSR000190-2"/>
    </source>
</evidence>
<comment type="similarity">
    <text evidence="1">Belongs to the pyridoxamine 5'-phosphate oxidase family.</text>
</comment>
<dbReference type="EC" id="1.4.3.5" evidence="5"/>
<dbReference type="InterPro" id="IPR012349">
    <property type="entry name" value="Split_barrel_FMN-bd"/>
</dbReference>
<dbReference type="InterPro" id="IPR019576">
    <property type="entry name" value="Pyridoxamine_oxidase_dimer_C"/>
</dbReference>
<keyword evidence="2" id="KW-0285">Flavoprotein</keyword>
<feature type="binding site" evidence="6">
    <location>
        <position position="86"/>
    </location>
    <ligand>
        <name>FMN</name>
        <dbReference type="ChEBI" id="CHEBI:58210"/>
    </ligand>
</feature>
<evidence type="ECO:0000313" key="10">
    <source>
        <dbReference type="Proteomes" id="UP001162155"/>
    </source>
</evidence>
<comment type="cofactor">
    <cofactor evidence="6">
        <name>FMN</name>
        <dbReference type="ChEBI" id="CHEBI:58210"/>
    </cofactor>
    <text evidence="6">Binds 1 FMN per subunit.</text>
</comment>
<evidence type="ECO:0000256" key="1">
    <source>
        <dbReference type="ARBA" id="ARBA00007301"/>
    </source>
</evidence>
<dbReference type="Pfam" id="PF10590">
    <property type="entry name" value="PNP_phzG_C"/>
    <property type="match status" value="1"/>
</dbReference>
<feature type="binding site" evidence="6">
    <location>
        <begin position="42"/>
        <end position="47"/>
    </location>
    <ligand>
        <name>FMN</name>
        <dbReference type="ChEBI" id="CHEBI:58210"/>
    </ligand>
</feature>
<dbReference type="RefSeq" id="WP_044310823.1">
    <property type="nucleotide sequence ID" value="NZ_JAFFRY010000080.1"/>
</dbReference>
<dbReference type="PANTHER" id="PTHR10851:SF0">
    <property type="entry name" value="PYRIDOXINE-5'-PHOSPHATE OXIDASE"/>
    <property type="match status" value="1"/>
</dbReference>
<dbReference type="GO" id="GO:0004733">
    <property type="term" value="F:pyridoxamine phosphate oxidase activity"/>
    <property type="evidence" value="ECO:0007669"/>
    <property type="project" value="UniProtKB-UniRule"/>
</dbReference>
<organism evidence="9 10">
    <name type="scientific">Pseudomonas syringae pv. papulans</name>
    <dbReference type="NCBI Taxonomy" id="83963"/>
    <lineage>
        <taxon>Bacteria</taxon>
        <taxon>Pseudomonadati</taxon>
        <taxon>Pseudomonadota</taxon>
        <taxon>Gammaproteobacteria</taxon>
        <taxon>Pseudomonadales</taxon>
        <taxon>Pseudomonadaceae</taxon>
        <taxon>Pseudomonas</taxon>
        <taxon>Pseudomonas syringae</taxon>
    </lineage>
</organism>
<dbReference type="Proteomes" id="UP001162155">
    <property type="component" value="Unassembled WGS sequence"/>
</dbReference>
<feature type="binding site" evidence="6">
    <location>
        <begin position="121"/>
        <end position="122"/>
    </location>
    <ligand>
        <name>FMN</name>
        <dbReference type="ChEBI" id="CHEBI:58210"/>
    </ligand>
</feature>
<evidence type="ECO:0000256" key="4">
    <source>
        <dbReference type="ARBA" id="ARBA00023002"/>
    </source>
</evidence>
<proteinExistence type="inferred from homology"/>
<evidence type="ECO:0000256" key="5">
    <source>
        <dbReference type="NCBIfam" id="TIGR00558"/>
    </source>
</evidence>
<dbReference type="PIRSF" id="PIRSF000190">
    <property type="entry name" value="Pyd_amn-ph_oxd"/>
    <property type="match status" value="1"/>
</dbReference>
<dbReference type="AlphaFoldDB" id="A0A0P9WT17"/>